<dbReference type="GO" id="GO:0051301">
    <property type="term" value="P:cell division"/>
    <property type="evidence" value="ECO:0007669"/>
    <property type="project" value="UniProtKB-KW"/>
</dbReference>
<comment type="subcellular location">
    <subcellularLocation>
        <location evidence="3 16">Cytoplasm</location>
    </subcellularLocation>
</comment>
<reference evidence="18" key="1">
    <citation type="journal article" date="2020" name="mSystems">
        <title>Genome- and Community-Level Interaction Insights into Carbon Utilization and Element Cycling Functions of Hydrothermarchaeota in Hydrothermal Sediment.</title>
        <authorList>
            <person name="Zhou Z."/>
            <person name="Liu Y."/>
            <person name="Xu W."/>
            <person name="Pan J."/>
            <person name="Luo Z.H."/>
            <person name="Li M."/>
        </authorList>
    </citation>
    <scope>NUCLEOTIDE SEQUENCE [LARGE SCALE GENOMIC DNA]</scope>
    <source>
        <strain evidence="18">SpSt-906</strain>
    </source>
</reference>
<comment type="pathway">
    <text evidence="4 16">Cell wall biogenesis; peptidoglycan biosynthesis.</text>
</comment>
<dbReference type="InterPro" id="IPR003170">
    <property type="entry name" value="MurB"/>
</dbReference>
<protein>
    <recommendedName>
        <fullName evidence="16">UDP-N-acetylenolpyruvoylglucosamine reductase</fullName>
        <ecNumber evidence="16">1.3.1.98</ecNumber>
    </recommendedName>
    <alternativeName>
        <fullName evidence="16">UDP-N-acetylmuramate dehydrogenase</fullName>
    </alternativeName>
</protein>
<evidence type="ECO:0000256" key="10">
    <source>
        <dbReference type="ARBA" id="ARBA00022960"/>
    </source>
</evidence>
<sequence>MASGIGDFRTTIERLVGMVKEFFPLAKLTTVKVGGKARFFTEVGDEETLKNLIKELKKREIEYFILGNGSNVLFSENTFPGLIIKLGKGFSYVRGGETNCLAGTLCGAGTKSKSFDYLEVGAGTPLGTLVRECFDRELTGTEFLWGIPGTVGGAIVTNAGAFGSSFSDILERVRIITDDGAVKELSKKEIQFGYRECTINPPSHSPLYQKRISGIVLAAVLRLERGAKRLTEKKIAKFLRYRKKTQPTGPSFGCCFKNPPGISAGKLIDLAGLKGRRVGGAYISKKHANFLLNDGSARFTDFYQLIELIKFYVEKRSGILLEEEVRIVY</sequence>
<comment type="similarity">
    <text evidence="16">Belongs to the MurB family.</text>
</comment>
<feature type="domain" description="FAD-binding PCMH-type" evidence="17">
    <location>
        <begin position="32"/>
        <end position="226"/>
    </location>
</feature>
<dbReference type="UniPathway" id="UPA00219"/>
<dbReference type="Gene3D" id="3.30.43.10">
    <property type="entry name" value="Uridine Diphospho-n-acetylenolpyruvylglucosamine Reductase, domain 2"/>
    <property type="match status" value="1"/>
</dbReference>
<keyword evidence="7 16" id="KW-0285">Flavoprotein</keyword>
<dbReference type="GO" id="GO:0009252">
    <property type="term" value="P:peptidoglycan biosynthetic process"/>
    <property type="evidence" value="ECO:0007669"/>
    <property type="project" value="UniProtKB-UniRule"/>
</dbReference>
<feature type="active site" evidence="16">
    <location>
        <position position="195"/>
    </location>
</feature>
<dbReference type="GO" id="GO:0008360">
    <property type="term" value="P:regulation of cell shape"/>
    <property type="evidence" value="ECO:0007669"/>
    <property type="project" value="UniProtKB-KW"/>
</dbReference>
<keyword evidence="10 16" id="KW-0133">Cell shape</keyword>
<name>A0A7C3UXT2_UNCW3</name>
<dbReference type="GO" id="GO:0071949">
    <property type="term" value="F:FAD binding"/>
    <property type="evidence" value="ECO:0007669"/>
    <property type="project" value="InterPro"/>
</dbReference>
<accession>A0A7C3UXT2</accession>
<comment type="cofactor">
    <cofactor evidence="1 16">
        <name>FAD</name>
        <dbReference type="ChEBI" id="CHEBI:57692"/>
    </cofactor>
</comment>
<evidence type="ECO:0000256" key="16">
    <source>
        <dbReference type="HAMAP-Rule" id="MF_00037"/>
    </source>
</evidence>
<evidence type="ECO:0000256" key="12">
    <source>
        <dbReference type="ARBA" id="ARBA00023002"/>
    </source>
</evidence>
<keyword evidence="11 16" id="KW-0573">Peptidoglycan synthesis</keyword>
<evidence type="ECO:0000256" key="8">
    <source>
        <dbReference type="ARBA" id="ARBA00022827"/>
    </source>
</evidence>
<dbReference type="HAMAP" id="MF_00037">
    <property type="entry name" value="MurB"/>
    <property type="match status" value="1"/>
</dbReference>
<evidence type="ECO:0000256" key="7">
    <source>
        <dbReference type="ARBA" id="ARBA00022630"/>
    </source>
</evidence>
<keyword evidence="5 16" id="KW-0963">Cytoplasm</keyword>
<comment type="caution">
    <text evidence="18">The sequence shown here is derived from an EMBL/GenBank/DDBJ whole genome shotgun (WGS) entry which is preliminary data.</text>
</comment>
<dbReference type="InterPro" id="IPR011601">
    <property type="entry name" value="MurB_C"/>
</dbReference>
<dbReference type="SUPFAM" id="SSF56194">
    <property type="entry name" value="Uridine diphospho-N-Acetylenolpyruvylglucosamine reductase, MurB, C-terminal domain"/>
    <property type="match status" value="1"/>
</dbReference>
<evidence type="ECO:0000256" key="11">
    <source>
        <dbReference type="ARBA" id="ARBA00022984"/>
    </source>
</evidence>
<dbReference type="Gene3D" id="3.90.78.10">
    <property type="entry name" value="UDP-N-acetylenolpyruvoylglucosamine reductase, C-terminal domain"/>
    <property type="match status" value="1"/>
</dbReference>
<keyword evidence="12 16" id="KW-0560">Oxidoreductase</keyword>
<dbReference type="SUPFAM" id="SSF56176">
    <property type="entry name" value="FAD-binding/transporter-associated domain-like"/>
    <property type="match status" value="1"/>
</dbReference>
<dbReference type="GO" id="GO:0005829">
    <property type="term" value="C:cytosol"/>
    <property type="evidence" value="ECO:0007669"/>
    <property type="project" value="TreeGrafter"/>
</dbReference>
<dbReference type="Pfam" id="PF01565">
    <property type="entry name" value="FAD_binding_4"/>
    <property type="match status" value="1"/>
</dbReference>
<evidence type="ECO:0000256" key="5">
    <source>
        <dbReference type="ARBA" id="ARBA00022490"/>
    </source>
</evidence>
<evidence type="ECO:0000313" key="18">
    <source>
        <dbReference type="EMBL" id="HGE98686.1"/>
    </source>
</evidence>
<dbReference type="NCBIfam" id="NF010480">
    <property type="entry name" value="PRK13905.1"/>
    <property type="match status" value="1"/>
</dbReference>
<dbReference type="InterPro" id="IPR006094">
    <property type="entry name" value="Oxid_FAD_bind_N"/>
</dbReference>
<dbReference type="AlphaFoldDB" id="A0A7C3UXT2"/>
<dbReference type="InterPro" id="IPR016167">
    <property type="entry name" value="FAD-bd_PCMH_sub1"/>
</dbReference>
<dbReference type="GO" id="GO:0008762">
    <property type="term" value="F:UDP-N-acetylmuramate dehydrogenase activity"/>
    <property type="evidence" value="ECO:0007669"/>
    <property type="project" value="UniProtKB-UniRule"/>
</dbReference>
<organism evidence="18">
    <name type="scientific">candidate division WOR-3 bacterium</name>
    <dbReference type="NCBI Taxonomy" id="2052148"/>
    <lineage>
        <taxon>Bacteria</taxon>
        <taxon>Bacteria division WOR-3</taxon>
    </lineage>
</organism>
<dbReference type="Pfam" id="PF02873">
    <property type="entry name" value="MurB_C"/>
    <property type="match status" value="1"/>
</dbReference>
<keyword evidence="8 16" id="KW-0274">FAD</keyword>
<keyword evidence="14 16" id="KW-0961">Cell wall biogenesis/degradation</keyword>
<evidence type="ECO:0000259" key="17">
    <source>
        <dbReference type="PROSITE" id="PS51387"/>
    </source>
</evidence>
<comment type="catalytic activity">
    <reaction evidence="15 16">
        <text>UDP-N-acetyl-alpha-D-muramate + NADP(+) = UDP-N-acetyl-3-O-(1-carboxyvinyl)-alpha-D-glucosamine + NADPH + H(+)</text>
        <dbReference type="Rhea" id="RHEA:12248"/>
        <dbReference type="ChEBI" id="CHEBI:15378"/>
        <dbReference type="ChEBI" id="CHEBI:57783"/>
        <dbReference type="ChEBI" id="CHEBI:58349"/>
        <dbReference type="ChEBI" id="CHEBI:68483"/>
        <dbReference type="ChEBI" id="CHEBI:70757"/>
        <dbReference type="EC" id="1.3.1.98"/>
    </reaction>
</comment>
<dbReference type="EMBL" id="DTMQ01000009">
    <property type="protein sequence ID" value="HGE98686.1"/>
    <property type="molecule type" value="Genomic_DNA"/>
</dbReference>
<comment type="function">
    <text evidence="2 16">Cell wall formation.</text>
</comment>
<evidence type="ECO:0000256" key="13">
    <source>
        <dbReference type="ARBA" id="ARBA00023306"/>
    </source>
</evidence>
<dbReference type="InterPro" id="IPR016166">
    <property type="entry name" value="FAD-bd_PCMH"/>
</dbReference>
<gene>
    <name evidence="16 18" type="primary">murB</name>
    <name evidence="18" type="ORF">ENX07_01235</name>
</gene>
<evidence type="ECO:0000256" key="1">
    <source>
        <dbReference type="ARBA" id="ARBA00001974"/>
    </source>
</evidence>
<feature type="active site" evidence="16">
    <location>
        <position position="324"/>
    </location>
</feature>
<dbReference type="Gene3D" id="3.30.465.10">
    <property type="match status" value="1"/>
</dbReference>
<dbReference type="InterPro" id="IPR036318">
    <property type="entry name" value="FAD-bd_PCMH-like_sf"/>
</dbReference>
<proteinExistence type="inferred from homology"/>
<evidence type="ECO:0000256" key="9">
    <source>
        <dbReference type="ARBA" id="ARBA00022857"/>
    </source>
</evidence>
<keyword evidence="9 16" id="KW-0521">NADP</keyword>
<evidence type="ECO:0000256" key="3">
    <source>
        <dbReference type="ARBA" id="ARBA00004496"/>
    </source>
</evidence>
<dbReference type="InterPro" id="IPR016169">
    <property type="entry name" value="FAD-bd_PCMH_sub2"/>
</dbReference>
<keyword evidence="6 16" id="KW-0132">Cell division</keyword>
<evidence type="ECO:0000256" key="4">
    <source>
        <dbReference type="ARBA" id="ARBA00004752"/>
    </source>
</evidence>
<dbReference type="GO" id="GO:0071555">
    <property type="term" value="P:cell wall organization"/>
    <property type="evidence" value="ECO:0007669"/>
    <property type="project" value="UniProtKB-KW"/>
</dbReference>
<evidence type="ECO:0000256" key="14">
    <source>
        <dbReference type="ARBA" id="ARBA00023316"/>
    </source>
</evidence>
<dbReference type="PANTHER" id="PTHR21071:SF4">
    <property type="entry name" value="UDP-N-ACETYLENOLPYRUVOYLGLUCOSAMINE REDUCTASE"/>
    <property type="match status" value="1"/>
</dbReference>
<evidence type="ECO:0000256" key="2">
    <source>
        <dbReference type="ARBA" id="ARBA00003921"/>
    </source>
</evidence>
<dbReference type="EC" id="1.3.1.98" evidence="16"/>
<evidence type="ECO:0000256" key="15">
    <source>
        <dbReference type="ARBA" id="ARBA00048914"/>
    </source>
</evidence>
<dbReference type="PROSITE" id="PS51387">
    <property type="entry name" value="FAD_PCMH"/>
    <property type="match status" value="1"/>
</dbReference>
<dbReference type="InterPro" id="IPR036635">
    <property type="entry name" value="MurB_C_sf"/>
</dbReference>
<dbReference type="PANTHER" id="PTHR21071">
    <property type="entry name" value="UDP-N-ACETYLENOLPYRUVOYLGLUCOSAMINE REDUCTASE"/>
    <property type="match status" value="1"/>
</dbReference>
<keyword evidence="13 16" id="KW-0131">Cell cycle</keyword>
<feature type="active site" description="Proton donor" evidence="16">
    <location>
        <position position="254"/>
    </location>
</feature>
<dbReference type="NCBIfam" id="TIGR00179">
    <property type="entry name" value="murB"/>
    <property type="match status" value="1"/>
</dbReference>
<evidence type="ECO:0000256" key="6">
    <source>
        <dbReference type="ARBA" id="ARBA00022618"/>
    </source>
</evidence>